<keyword evidence="3" id="KW-1185">Reference proteome</keyword>
<dbReference type="AlphaFoldDB" id="A0A9N9LF59"/>
<feature type="region of interest" description="Disordered" evidence="1">
    <location>
        <begin position="67"/>
        <end position="97"/>
    </location>
</feature>
<evidence type="ECO:0000256" key="1">
    <source>
        <dbReference type="SAM" id="MobiDB-lite"/>
    </source>
</evidence>
<evidence type="ECO:0000313" key="3">
    <source>
        <dbReference type="Proteomes" id="UP000701801"/>
    </source>
</evidence>
<feature type="compositionally biased region" description="Low complexity" evidence="1">
    <location>
        <begin position="1"/>
        <end position="27"/>
    </location>
</feature>
<comment type="caution">
    <text evidence="2">The sequence shown here is derived from an EMBL/GenBank/DDBJ whole genome shotgun (WGS) entry which is preliminary data.</text>
</comment>
<feature type="region of interest" description="Disordered" evidence="1">
    <location>
        <begin position="1"/>
        <end position="45"/>
    </location>
</feature>
<dbReference type="OrthoDB" id="434253at2759"/>
<name>A0A9N9LF59_9HELO</name>
<organism evidence="2 3">
    <name type="scientific">Hymenoscyphus albidus</name>
    <dbReference type="NCBI Taxonomy" id="595503"/>
    <lineage>
        <taxon>Eukaryota</taxon>
        <taxon>Fungi</taxon>
        <taxon>Dikarya</taxon>
        <taxon>Ascomycota</taxon>
        <taxon>Pezizomycotina</taxon>
        <taxon>Leotiomycetes</taxon>
        <taxon>Helotiales</taxon>
        <taxon>Helotiaceae</taxon>
        <taxon>Hymenoscyphus</taxon>
    </lineage>
</organism>
<protein>
    <submittedName>
        <fullName evidence="2">Uncharacterized protein</fullName>
    </submittedName>
</protein>
<proteinExistence type="predicted"/>
<dbReference type="EMBL" id="CAJVRM010000091">
    <property type="protein sequence ID" value="CAG8974089.1"/>
    <property type="molecule type" value="Genomic_DNA"/>
</dbReference>
<gene>
    <name evidence="2" type="ORF">HYALB_00011889</name>
</gene>
<dbReference type="Proteomes" id="UP000701801">
    <property type="component" value="Unassembled WGS sequence"/>
</dbReference>
<reference evidence="2" key="1">
    <citation type="submission" date="2021-07" db="EMBL/GenBank/DDBJ databases">
        <authorList>
            <person name="Durling M."/>
        </authorList>
    </citation>
    <scope>NUCLEOTIDE SEQUENCE</scope>
</reference>
<accession>A0A9N9LF59</accession>
<sequence length="116" mass="12953">MSTTASSQAPTAPPARATTEPTPTKTTPDYDQGFKAGVKSQEARMQAQKERFREKIEELKREVKNLRGRVESMDGRGSAVGTPTVERPQPRMGVVRRESIAEHELRIKNVERSFGI</sequence>
<evidence type="ECO:0000313" key="2">
    <source>
        <dbReference type="EMBL" id="CAG8974089.1"/>
    </source>
</evidence>